<reference evidence="8 9" key="1">
    <citation type="submission" date="2015-07" db="EMBL/GenBank/DDBJ databases">
        <authorList>
            <person name="Noorani M."/>
        </authorList>
    </citation>
    <scope>NUCLEOTIDE SEQUENCE [LARGE SCALE GENOMIC DNA]</scope>
    <source>
        <strain evidence="8 9">CECT 7802</strain>
    </source>
</reference>
<evidence type="ECO:0000256" key="4">
    <source>
        <dbReference type="ARBA" id="ARBA00023136"/>
    </source>
</evidence>
<dbReference type="InterPro" id="IPR039910">
    <property type="entry name" value="D15-like"/>
</dbReference>
<protein>
    <submittedName>
        <fullName evidence="8">Autotransporter assembly factor TamA</fullName>
    </submittedName>
</protein>
<evidence type="ECO:0000256" key="3">
    <source>
        <dbReference type="ARBA" id="ARBA00022692"/>
    </source>
</evidence>
<keyword evidence="2" id="KW-1134">Transmembrane beta strand</keyword>
<name>A0A0M6YKA1_9RHOB</name>
<dbReference type="PANTHER" id="PTHR12815:SF18">
    <property type="entry name" value="SORTING AND ASSEMBLY MACHINERY COMPONENT 50 HOMOLOG"/>
    <property type="match status" value="1"/>
</dbReference>
<evidence type="ECO:0000256" key="2">
    <source>
        <dbReference type="ARBA" id="ARBA00022452"/>
    </source>
</evidence>
<evidence type="ECO:0000256" key="1">
    <source>
        <dbReference type="ARBA" id="ARBA00004370"/>
    </source>
</evidence>
<dbReference type="EMBL" id="CXSU01000011">
    <property type="protein sequence ID" value="CTQ49687.1"/>
    <property type="molecule type" value="Genomic_DNA"/>
</dbReference>
<gene>
    <name evidence="8" type="primary">tamA</name>
    <name evidence="8" type="ORF">JDO7802_01703</name>
</gene>
<sequence>MRLIAAAGIALSVLTASASAADLSFTLPPQDDLRDSLRAASLTKTAVDDGETERRNLVAAAQADYRRLLAVLFEAGYFGPVITIEIDGVEAAALPAVGSDAPVGRIDINVQSGPRFLFRQAEIAPIARGTELPDDFAPGAVAGTAPIRQAARAGVEGWRAVGHAKADVAGQDIVADHPAERLDARITLAPGPKLQYGPVFVEGAEDVRPGHIQRIADLRQGQVFDPDQVQAAARRLQRTGAFSSVAIIESDTIGPASTLPLTIQVVERLPRRFGFGAEVSTDEGFSTSAFWLHRNLTGYADSLRVEGDITGVGGSSGGADYGIGFAYNRPSTFNPETDLFVNGRVESLDEPNFKSDSAFLEVGARRIVSDEFQYEYGISYEYSKDVDAFGERTFSTLSLPLEATYDRRNEALSPSDGYYVEAGLRPFVGFEDAGSGLAFDADLRGYQGFGGEDRDRTVIAARLQLGSIVGPALDEVPSNTLFFSGGGGSVRGQEFQSLGVELDSGEVVGGRSFVNFSTEVRQQVTENIGVVGFVDFSLVSPDADFGDGDTHSGAGLGVRYDTGIGPIRFDIGVPLTGPGDPSGVEVYIGIGQAF</sequence>
<organism evidence="8 9">
    <name type="scientific">Jannaschia donghaensis</name>
    <dbReference type="NCBI Taxonomy" id="420998"/>
    <lineage>
        <taxon>Bacteria</taxon>
        <taxon>Pseudomonadati</taxon>
        <taxon>Pseudomonadota</taxon>
        <taxon>Alphaproteobacteria</taxon>
        <taxon>Rhodobacterales</taxon>
        <taxon>Roseobacteraceae</taxon>
        <taxon>Jannaschia</taxon>
    </lineage>
</organism>
<dbReference type="OrthoDB" id="9769707at2"/>
<dbReference type="InterPro" id="IPR000184">
    <property type="entry name" value="Bac_surfAg_D15"/>
</dbReference>
<dbReference type="Pfam" id="PF01103">
    <property type="entry name" value="Omp85"/>
    <property type="match status" value="1"/>
</dbReference>
<keyword evidence="9" id="KW-1185">Reference proteome</keyword>
<dbReference type="RefSeq" id="WP_055084454.1">
    <property type="nucleotide sequence ID" value="NZ_CXSU01000011.1"/>
</dbReference>
<keyword evidence="3" id="KW-0812">Transmembrane</keyword>
<evidence type="ECO:0000256" key="5">
    <source>
        <dbReference type="SAM" id="SignalP"/>
    </source>
</evidence>
<comment type="subcellular location">
    <subcellularLocation>
        <location evidence="1">Membrane</location>
    </subcellularLocation>
</comment>
<dbReference type="Pfam" id="PF07244">
    <property type="entry name" value="POTRA"/>
    <property type="match status" value="1"/>
</dbReference>
<evidence type="ECO:0000259" key="6">
    <source>
        <dbReference type="Pfam" id="PF01103"/>
    </source>
</evidence>
<dbReference type="PANTHER" id="PTHR12815">
    <property type="entry name" value="SORTING AND ASSEMBLY MACHINERY SAMM50 PROTEIN FAMILY MEMBER"/>
    <property type="match status" value="1"/>
</dbReference>
<feature type="chain" id="PRO_5005808362" evidence="5">
    <location>
        <begin position="21"/>
        <end position="594"/>
    </location>
</feature>
<feature type="signal peptide" evidence="5">
    <location>
        <begin position="1"/>
        <end position="20"/>
    </location>
</feature>
<evidence type="ECO:0000259" key="7">
    <source>
        <dbReference type="Pfam" id="PF07244"/>
    </source>
</evidence>
<keyword evidence="4" id="KW-0472">Membrane</keyword>
<evidence type="ECO:0000313" key="8">
    <source>
        <dbReference type="EMBL" id="CTQ49687.1"/>
    </source>
</evidence>
<dbReference type="Gene3D" id="2.40.160.50">
    <property type="entry name" value="membrane protein fhac: a member of the omp85/tpsb transporter family"/>
    <property type="match status" value="1"/>
</dbReference>
<accession>A0A0M6YKA1</accession>
<dbReference type="Proteomes" id="UP000049222">
    <property type="component" value="Unassembled WGS sequence"/>
</dbReference>
<dbReference type="Gene3D" id="3.10.20.310">
    <property type="entry name" value="membrane protein fhac"/>
    <property type="match status" value="1"/>
</dbReference>
<keyword evidence="5" id="KW-0732">Signal</keyword>
<feature type="domain" description="POTRA" evidence="7">
    <location>
        <begin position="197"/>
        <end position="268"/>
    </location>
</feature>
<feature type="domain" description="Bacterial surface antigen (D15)" evidence="6">
    <location>
        <begin position="307"/>
        <end position="594"/>
    </location>
</feature>
<proteinExistence type="predicted"/>
<dbReference type="InterPro" id="IPR010827">
    <property type="entry name" value="BamA/TamA_POTRA"/>
</dbReference>
<dbReference type="GO" id="GO:0019867">
    <property type="term" value="C:outer membrane"/>
    <property type="evidence" value="ECO:0007669"/>
    <property type="project" value="InterPro"/>
</dbReference>
<evidence type="ECO:0000313" key="9">
    <source>
        <dbReference type="Proteomes" id="UP000049222"/>
    </source>
</evidence>
<dbReference type="STRING" id="420998.JDO7802_01703"/>
<dbReference type="AlphaFoldDB" id="A0A0M6YKA1"/>